<gene>
    <name evidence="1" type="ORF">HPB51_006626</name>
</gene>
<proteinExistence type="predicted"/>
<keyword evidence="2" id="KW-1185">Reference proteome</keyword>
<name>A0A9J6E7F6_RHIMP</name>
<reference evidence="1" key="1">
    <citation type="journal article" date="2020" name="Cell">
        <title>Large-Scale Comparative Analyses of Tick Genomes Elucidate Their Genetic Diversity and Vector Capacities.</title>
        <authorList>
            <consortium name="Tick Genome and Microbiome Consortium (TIGMIC)"/>
            <person name="Jia N."/>
            <person name="Wang J."/>
            <person name="Shi W."/>
            <person name="Du L."/>
            <person name="Sun Y."/>
            <person name="Zhan W."/>
            <person name="Jiang J.F."/>
            <person name="Wang Q."/>
            <person name="Zhang B."/>
            <person name="Ji P."/>
            <person name="Bell-Sakyi L."/>
            <person name="Cui X.M."/>
            <person name="Yuan T.T."/>
            <person name="Jiang B.G."/>
            <person name="Yang W.F."/>
            <person name="Lam T.T."/>
            <person name="Chang Q.C."/>
            <person name="Ding S.J."/>
            <person name="Wang X.J."/>
            <person name="Zhu J.G."/>
            <person name="Ruan X.D."/>
            <person name="Zhao L."/>
            <person name="Wei J.T."/>
            <person name="Ye R.Z."/>
            <person name="Que T.C."/>
            <person name="Du C.H."/>
            <person name="Zhou Y.H."/>
            <person name="Cheng J.X."/>
            <person name="Dai P.F."/>
            <person name="Guo W.B."/>
            <person name="Han X.H."/>
            <person name="Huang E.J."/>
            <person name="Li L.F."/>
            <person name="Wei W."/>
            <person name="Gao Y.C."/>
            <person name="Liu J.Z."/>
            <person name="Shao H.Z."/>
            <person name="Wang X."/>
            <person name="Wang C.C."/>
            <person name="Yang T.C."/>
            <person name="Huo Q.B."/>
            <person name="Li W."/>
            <person name="Chen H.Y."/>
            <person name="Chen S.E."/>
            <person name="Zhou L.G."/>
            <person name="Ni X.B."/>
            <person name="Tian J.H."/>
            <person name="Sheng Y."/>
            <person name="Liu T."/>
            <person name="Pan Y.S."/>
            <person name="Xia L.Y."/>
            <person name="Li J."/>
            <person name="Zhao F."/>
            <person name="Cao W.C."/>
        </authorList>
    </citation>
    <scope>NUCLEOTIDE SEQUENCE</scope>
    <source>
        <strain evidence="1">Rmic-2018</strain>
    </source>
</reference>
<protein>
    <submittedName>
        <fullName evidence="1">Uncharacterized protein</fullName>
    </submittedName>
</protein>
<reference evidence="1" key="2">
    <citation type="submission" date="2021-09" db="EMBL/GenBank/DDBJ databases">
        <authorList>
            <person name="Jia N."/>
            <person name="Wang J."/>
            <person name="Shi W."/>
            <person name="Du L."/>
            <person name="Sun Y."/>
            <person name="Zhan W."/>
            <person name="Jiang J."/>
            <person name="Wang Q."/>
            <person name="Zhang B."/>
            <person name="Ji P."/>
            <person name="Sakyi L.B."/>
            <person name="Cui X."/>
            <person name="Yuan T."/>
            <person name="Jiang B."/>
            <person name="Yang W."/>
            <person name="Lam T.T.-Y."/>
            <person name="Chang Q."/>
            <person name="Ding S."/>
            <person name="Wang X."/>
            <person name="Zhu J."/>
            <person name="Ruan X."/>
            <person name="Zhao L."/>
            <person name="Wei J."/>
            <person name="Que T."/>
            <person name="Du C."/>
            <person name="Cheng J."/>
            <person name="Dai P."/>
            <person name="Han X."/>
            <person name="Huang E."/>
            <person name="Gao Y."/>
            <person name="Liu J."/>
            <person name="Shao H."/>
            <person name="Ye R."/>
            <person name="Li L."/>
            <person name="Wei W."/>
            <person name="Wang X."/>
            <person name="Wang C."/>
            <person name="Huo Q."/>
            <person name="Li W."/>
            <person name="Guo W."/>
            <person name="Chen H."/>
            <person name="Chen S."/>
            <person name="Zhou L."/>
            <person name="Zhou L."/>
            <person name="Ni X."/>
            <person name="Tian J."/>
            <person name="Zhou Y."/>
            <person name="Sheng Y."/>
            <person name="Liu T."/>
            <person name="Pan Y."/>
            <person name="Xia L."/>
            <person name="Li J."/>
            <person name="Zhao F."/>
            <person name="Cao W."/>
        </authorList>
    </citation>
    <scope>NUCLEOTIDE SEQUENCE</scope>
    <source>
        <strain evidence="1">Rmic-2018</strain>
        <tissue evidence="1">Larvae</tissue>
    </source>
</reference>
<sequence length="430" mass="46824">MFFTDANKGTPKSIMVSTKVTLLSNPVQEKGSQLVLRMTMLKDQLDKQQALLGQASNTLRHAISTKAAVNVVQVKQVIRSVLVNGPVSMGFAKLPEGLSMEGSKVSMNELHSKMPELQKAMSDIGFRIRKLVSALKDAVFKNKPATITAPKVLQGHLSTPLLKSAEANIGSIHGVPVAELFRNLYWMNKPTTITGKVTLARPARIRSSLQSPSINGINLANAVTTDRHYTISVDEQTAEGSLTFARNLRVASISTPILNGIKVADIGERFVRINIPAIITGVKHFVGTFDALQDVRLRGRLNKLAIPGDLLLRDAEQFVRAPKRFDRLVTTVTNVEGRVSGVALPGDVYRLTDDSPVDVPLAFANGLQAQRDVVVAGTVDNVDISEFAAYASKQPERIVKNNVVFKAPVFVKKSVRVPREGQQRAARCPL</sequence>
<organism evidence="1 2">
    <name type="scientific">Rhipicephalus microplus</name>
    <name type="common">Cattle tick</name>
    <name type="synonym">Boophilus microplus</name>
    <dbReference type="NCBI Taxonomy" id="6941"/>
    <lineage>
        <taxon>Eukaryota</taxon>
        <taxon>Metazoa</taxon>
        <taxon>Ecdysozoa</taxon>
        <taxon>Arthropoda</taxon>
        <taxon>Chelicerata</taxon>
        <taxon>Arachnida</taxon>
        <taxon>Acari</taxon>
        <taxon>Parasitiformes</taxon>
        <taxon>Ixodida</taxon>
        <taxon>Ixodoidea</taxon>
        <taxon>Ixodidae</taxon>
        <taxon>Rhipicephalinae</taxon>
        <taxon>Rhipicephalus</taxon>
        <taxon>Boophilus</taxon>
    </lineage>
</organism>
<dbReference type="VEuPathDB" id="VectorBase:LOC119165143"/>
<comment type="caution">
    <text evidence="1">The sequence shown here is derived from an EMBL/GenBank/DDBJ whole genome shotgun (WGS) entry which is preliminary data.</text>
</comment>
<dbReference type="Proteomes" id="UP000821866">
    <property type="component" value="Chromosome 3"/>
</dbReference>
<dbReference type="AlphaFoldDB" id="A0A9J6E7F6"/>
<evidence type="ECO:0000313" key="2">
    <source>
        <dbReference type="Proteomes" id="UP000821866"/>
    </source>
</evidence>
<dbReference type="EMBL" id="JABSTU010000005">
    <property type="protein sequence ID" value="KAH8030194.1"/>
    <property type="molecule type" value="Genomic_DNA"/>
</dbReference>
<evidence type="ECO:0000313" key="1">
    <source>
        <dbReference type="EMBL" id="KAH8030194.1"/>
    </source>
</evidence>
<accession>A0A9J6E7F6</accession>